<proteinExistence type="predicted"/>
<dbReference type="InterPro" id="IPR046347">
    <property type="entry name" value="bZIP_sf"/>
</dbReference>
<evidence type="ECO:0000313" key="4">
    <source>
        <dbReference type="EMBL" id="CAK7343818.1"/>
    </source>
</evidence>
<dbReference type="GO" id="GO:0045893">
    <property type="term" value="P:positive regulation of DNA-templated transcription"/>
    <property type="evidence" value="ECO:0007669"/>
    <property type="project" value="TreeGrafter"/>
</dbReference>
<evidence type="ECO:0000256" key="1">
    <source>
        <dbReference type="ARBA" id="ARBA00023015"/>
    </source>
</evidence>
<reference evidence="4 5" key="1">
    <citation type="submission" date="2024-01" db="EMBL/GenBank/DDBJ databases">
        <authorList>
            <person name="Waweru B."/>
        </authorList>
    </citation>
    <scope>NUCLEOTIDE SEQUENCE [LARGE SCALE GENOMIC DNA]</scope>
</reference>
<evidence type="ECO:0000313" key="5">
    <source>
        <dbReference type="Proteomes" id="UP001314170"/>
    </source>
</evidence>
<protein>
    <recommendedName>
        <fullName evidence="6">BZIP domain-containing protein</fullName>
    </recommendedName>
</protein>
<dbReference type="PANTHER" id="PTHR46391:SF11">
    <property type="entry name" value="BASIC LEUCINE ZIPPER 19-LIKE ISOFORM X1"/>
    <property type="match status" value="1"/>
</dbReference>
<keyword evidence="3" id="KW-0539">Nucleus</keyword>
<dbReference type="GO" id="GO:0003677">
    <property type="term" value="F:DNA binding"/>
    <property type="evidence" value="ECO:0007669"/>
    <property type="project" value="TreeGrafter"/>
</dbReference>
<keyword evidence="5" id="KW-1185">Reference proteome</keyword>
<dbReference type="InterPro" id="IPR052483">
    <property type="entry name" value="bZIP_transcription_regulators"/>
</dbReference>
<comment type="caution">
    <text evidence="4">The sequence shown here is derived from an EMBL/GenBank/DDBJ whole genome shotgun (WGS) entry which is preliminary data.</text>
</comment>
<organism evidence="4 5">
    <name type="scientific">Dovyalis caffra</name>
    <dbReference type="NCBI Taxonomy" id="77055"/>
    <lineage>
        <taxon>Eukaryota</taxon>
        <taxon>Viridiplantae</taxon>
        <taxon>Streptophyta</taxon>
        <taxon>Embryophyta</taxon>
        <taxon>Tracheophyta</taxon>
        <taxon>Spermatophyta</taxon>
        <taxon>Magnoliopsida</taxon>
        <taxon>eudicotyledons</taxon>
        <taxon>Gunneridae</taxon>
        <taxon>Pentapetalae</taxon>
        <taxon>rosids</taxon>
        <taxon>fabids</taxon>
        <taxon>Malpighiales</taxon>
        <taxon>Salicaceae</taxon>
        <taxon>Flacourtieae</taxon>
        <taxon>Dovyalis</taxon>
    </lineage>
</organism>
<evidence type="ECO:0008006" key="6">
    <source>
        <dbReference type="Google" id="ProtNLM"/>
    </source>
</evidence>
<dbReference type="Proteomes" id="UP001314170">
    <property type="component" value="Unassembled WGS sequence"/>
</dbReference>
<name>A0AAV1S1S5_9ROSI</name>
<dbReference type="AlphaFoldDB" id="A0AAV1S1S5"/>
<evidence type="ECO:0000256" key="3">
    <source>
        <dbReference type="ARBA" id="ARBA00023242"/>
    </source>
</evidence>
<accession>A0AAV1S1S5</accession>
<evidence type="ECO:0000256" key="2">
    <source>
        <dbReference type="ARBA" id="ARBA00023163"/>
    </source>
</evidence>
<dbReference type="SUPFAM" id="SSF57959">
    <property type="entry name" value="Leucine zipper domain"/>
    <property type="match status" value="1"/>
</dbReference>
<dbReference type="PANTHER" id="PTHR46391">
    <property type="entry name" value="BASIC LEUCINE ZIPPER 34"/>
    <property type="match status" value="1"/>
</dbReference>
<dbReference type="EMBL" id="CAWUPB010001160">
    <property type="protein sequence ID" value="CAK7343818.1"/>
    <property type="molecule type" value="Genomic_DNA"/>
</dbReference>
<sequence>MLNPKRNYSSYFQMEVNSRPRAPSLLPSASDSFASVKQPGFVSPSIGNNFTTRGFFELNRSVIKFDETPKHFQNVGSSDNPISGIKVPSIPISSTTIAGQQNVVRRRQRRTNALEVLANRMSAQRSRLRKLAYLEKLKMNVKLGEARVSWLIPLVSLYRQHRLALKDANFRIKETIKVLEKIKEDKRAEFQYLREEIRAMRRGSLRIAW</sequence>
<keyword evidence="1" id="KW-0805">Transcription regulation</keyword>
<dbReference type="GO" id="GO:0003700">
    <property type="term" value="F:DNA-binding transcription factor activity"/>
    <property type="evidence" value="ECO:0007669"/>
    <property type="project" value="InterPro"/>
</dbReference>
<dbReference type="InterPro" id="IPR044759">
    <property type="entry name" value="bZIP_RF2"/>
</dbReference>
<keyword evidence="2" id="KW-0804">Transcription</keyword>
<dbReference type="CDD" id="cd14703">
    <property type="entry name" value="bZIP_plant_RF2"/>
    <property type="match status" value="1"/>
</dbReference>
<dbReference type="GO" id="GO:0005634">
    <property type="term" value="C:nucleus"/>
    <property type="evidence" value="ECO:0007669"/>
    <property type="project" value="TreeGrafter"/>
</dbReference>
<gene>
    <name evidence="4" type="ORF">DCAF_LOCUS17506</name>
</gene>